<dbReference type="GO" id="GO:0030288">
    <property type="term" value="C:outer membrane-bounded periplasmic space"/>
    <property type="evidence" value="ECO:0007669"/>
    <property type="project" value="UniProtKB-ARBA"/>
</dbReference>
<evidence type="ECO:0000256" key="2">
    <source>
        <dbReference type="ARBA" id="ARBA00005695"/>
    </source>
</evidence>
<dbReference type="Pfam" id="PF00496">
    <property type="entry name" value="SBP_bac_5"/>
    <property type="match status" value="1"/>
</dbReference>
<evidence type="ECO:0000256" key="1">
    <source>
        <dbReference type="ARBA" id="ARBA00004418"/>
    </source>
</evidence>
<evidence type="ECO:0000259" key="4">
    <source>
        <dbReference type="Pfam" id="PF00496"/>
    </source>
</evidence>
<evidence type="ECO:0000313" key="5">
    <source>
        <dbReference type="EMBL" id="PXW63158.1"/>
    </source>
</evidence>
<evidence type="ECO:0000256" key="3">
    <source>
        <dbReference type="ARBA" id="ARBA00022729"/>
    </source>
</evidence>
<dbReference type="InterPro" id="IPR000914">
    <property type="entry name" value="SBP_5_dom"/>
</dbReference>
<organism evidence="5 6">
    <name type="scientific">Chelatococcus asaccharovorans</name>
    <dbReference type="NCBI Taxonomy" id="28210"/>
    <lineage>
        <taxon>Bacteria</taxon>
        <taxon>Pseudomonadati</taxon>
        <taxon>Pseudomonadota</taxon>
        <taxon>Alphaproteobacteria</taxon>
        <taxon>Hyphomicrobiales</taxon>
        <taxon>Chelatococcaceae</taxon>
        <taxon>Chelatococcus</taxon>
    </lineage>
</organism>
<proteinExistence type="inferred from homology"/>
<reference evidence="5 6" key="1">
    <citation type="submission" date="2018-05" db="EMBL/GenBank/DDBJ databases">
        <title>Genomic Encyclopedia of Type Strains, Phase IV (KMG-IV): sequencing the most valuable type-strain genomes for metagenomic binning, comparative biology and taxonomic classification.</title>
        <authorList>
            <person name="Goeker M."/>
        </authorList>
    </citation>
    <scope>NUCLEOTIDE SEQUENCE [LARGE SCALE GENOMIC DNA]</scope>
    <source>
        <strain evidence="5 6">DSM 6462</strain>
    </source>
</reference>
<dbReference type="Gene3D" id="3.40.190.10">
    <property type="entry name" value="Periplasmic binding protein-like II"/>
    <property type="match status" value="1"/>
</dbReference>
<dbReference type="AlphaFoldDB" id="A0A2V3UE14"/>
<dbReference type="PANTHER" id="PTHR30290">
    <property type="entry name" value="PERIPLASMIC BINDING COMPONENT OF ABC TRANSPORTER"/>
    <property type="match status" value="1"/>
</dbReference>
<name>A0A2V3UE14_9HYPH</name>
<dbReference type="InterPro" id="IPR030678">
    <property type="entry name" value="Peptide/Ni-bd"/>
</dbReference>
<dbReference type="Gene3D" id="3.90.76.10">
    <property type="entry name" value="Dipeptide-binding Protein, Domain 1"/>
    <property type="match status" value="1"/>
</dbReference>
<accession>A0A2V3UE14</accession>
<gene>
    <name evidence="5" type="ORF">C7450_10273</name>
</gene>
<comment type="similarity">
    <text evidence="2">Belongs to the bacterial solute-binding protein 5 family.</text>
</comment>
<dbReference type="PANTHER" id="PTHR30290:SF38">
    <property type="entry name" value="D,D-DIPEPTIDE-BINDING PERIPLASMIC PROTEIN DDPA-RELATED"/>
    <property type="match status" value="1"/>
</dbReference>
<dbReference type="GO" id="GO:0043190">
    <property type="term" value="C:ATP-binding cassette (ABC) transporter complex"/>
    <property type="evidence" value="ECO:0007669"/>
    <property type="project" value="InterPro"/>
</dbReference>
<sequence>MVTFSRRHILGGAAAAPFLMGATRGFAAAGDRPNFTIAVADLPATLEPARELSNVGTRVTYSIFDTLIRRDFLGSPDGGGSELKPHLATKWERVSPSELIVTLRQGVKFHNGDELTADDVAYTFRDGRLWGDKAQIPSGKPYFGVLSGVEPIDRYTVRFRTKVPDVLLEQRLASWCAWIVNKRAYEEMGFEAYSKKPVATGPYRVVSHSASEATVLDAFDDYFMGRPTAKRVTFKRVPELAARVAGLVAGDYDLITNIPPDQMNVVGDYKDIDVRSVVLANVHVIAFNESDKLLSDKRVRQALASSINRQQLVDSLWQGTAVVPASHNFPEYGQMFVEGRKLPFDPVKAKALLKEAGYNGEPIVYRTQANYYTNALEAGQILIEQWKAVGINASLQVVENSTQLRGPGAQIFNWSNSTRLPDPLGAIWVAWGPDGEIQSQHFWKSTDAFNKAGRALEAETDPAKRKALFTEMLDIWEDEAPATILYQPSEAYAIKKSIAWRPTTFYFMDLRPDNLSFGKV</sequence>
<dbReference type="InterPro" id="IPR039424">
    <property type="entry name" value="SBP_5"/>
</dbReference>
<dbReference type="PIRSF" id="PIRSF002741">
    <property type="entry name" value="MppA"/>
    <property type="match status" value="1"/>
</dbReference>
<evidence type="ECO:0000313" key="6">
    <source>
        <dbReference type="Proteomes" id="UP000248021"/>
    </source>
</evidence>
<keyword evidence="6" id="KW-1185">Reference proteome</keyword>
<feature type="domain" description="Solute-binding protein family 5" evidence="4">
    <location>
        <begin position="82"/>
        <end position="434"/>
    </location>
</feature>
<dbReference type="OrthoDB" id="9803988at2"/>
<dbReference type="CDD" id="cd08515">
    <property type="entry name" value="PBP2_NikA_DppA_OppA_like_10"/>
    <property type="match status" value="1"/>
</dbReference>
<comment type="subcellular location">
    <subcellularLocation>
        <location evidence="1">Periplasm</location>
    </subcellularLocation>
</comment>
<dbReference type="EMBL" id="QJJK01000002">
    <property type="protein sequence ID" value="PXW63158.1"/>
    <property type="molecule type" value="Genomic_DNA"/>
</dbReference>
<dbReference type="GO" id="GO:0015833">
    <property type="term" value="P:peptide transport"/>
    <property type="evidence" value="ECO:0007669"/>
    <property type="project" value="TreeGrafter"/>
</dbReference>
<dbReference type="Proteomes" id="UP000248021">
    <property type="component" value="Unassembled WGS sequence"/>
</dbReference>
<dbReference type="Gene3D" id="3.10.105.10">
    <property type="entry name" value="Dipeptide-binding Protein, Domain 3"/>
    <property type="match status" value="1"/>
</dbReference>
<dbReference type="GO" id="GO:1904680">
    <property type="term" value="F:peptide transmembrane transporter activity"/>
    <property type="evidence" value="ECO:0007669"/>
    <property type="project" value="TreeGrafter"/>
</dbReference>
<comment type="caution">
    <text evidence="5">The sequence shown here is derived from an EMBL/GenBank/DDBJ whole genome shotgun (WGS) entry which is preliminary data.</text>
</comment>
<protein>
    <submittedName>
        <fullName evidence="5">Peptide/nickel transport system substrate-binding protein</fullName>
    </submittedName>
</protein>
<dbReference type="RefSeq" id="WP_110373327.1">
    <property type="nucleotide sequence ID" value="NZ_CAKNFM010000002.1"/>
</dbReference>
<keyword evidence="3" id="KW-0732">Signal</keyword>
<dbReference type="SUPFAM" id="SSF53850">
    <property type="entry name" value="Periplasmic binding protein-like II"/>
    <property type="match status" value="1"/>
</dbReference>